<organism evidence="4 5">
    <name type="scientific">Cellulomonas cellasea</name>
    <dbReference type="NCBI Taxonomy" id="43670"/>
    <lineage>
        <taxon>Bacteria</taxon>
        <taxon>Bacillati</taxon>
        <taxon>Actinomycetota</taxon>
        <taxon>Actinomycetes</taxon>
        <taxon>Micrococcales</taxon>
        <taxon>Cellulomonadaceae</taxon>
        <taxon>Cellulomonas</taxon>
    </lineage>
</organism>
<dbReference type="InterPro" id="IPR004378">
    <property type="entry name" value="F420H2_quin_Rdtase"/>
</dbReference>
<dbReference type="NCBIfam" id="TIGR00026">
    <property type="entry name" value="hi_GC_TIGR00026"/>
    <property type="match status" value="1"/>
</dbReference>
<dbReference type="GO" id="GO:0070967">
    <property type="term" value="F:coenzyme F420 binding"/>
    <property type="evidence" value="ECO:0007669"/>
    <property type="project" value="TreeGrafter"/>
</dbReference>
<feature type="domain" description="Hemerythrin-like" evidence="3">
    <location>
        <begin position="148"/>
        <end position="270"/>
    </location>
</feature>
<gene>
    <name evidence="4" type="ORF">FHR80_002540</name>
</gene>
<evidence type="ECO:0000313" key="4">
    <source>
        <dbReference type="EMBL" id="MBB2923615.1"/>
    </source>
</evidence>
<evidence type="ECO:0000313" key="5">
    <source>
        <dbReference type="Proteomes" id="UP000518206"/>
    </source>
</evidence>
<dbReference type="Proteomes" id="UP000518206">
    <property type="component" value="Unassembled WGS sequence"/>
</dbReference>
<dbReference type="EMBL" id="JACHVX010000003">
    <property type="protein sequence ID" value="MBB2923615.1"/>
    <property type="molecule type" value="Genomic_DNA"/>
</dbReference>
<protein>
    <submittedName>
        <fullName evidence="4">Deazaflavin-dependent oxidoreductase (Nitroreductase family)</fullName>
    </submittedName>
</protein>
<accession>A0A7W4UH76</accession>
<name>A0A7W4UH76_9CELL</name>
<evidence type="ECO:0000256" key="1">
    <source>
        <dbReference type="ARBA" id="ARBA00008710"/>
    </source>
</evidence>
<dbReference type="SUPFAM" id="SSF50475">
    <property type="entry name" value="FMN-binding split barrel"/>
    <property type="match status" value="1"/>
</dbReference>
<dbReference type="CDD" id="cd12108">
    <property type="entry name" value="Hr-like"/>
    <property type="match status" value="1"/>
</dbReference>
<proteinExistence type="inferred from homology"/>
<dbReference type="InterPro" id="IPR012349">
    <property type="entry name" value="Split_barrel_FMN-bd"/>
</dbReference>
<dbReference type="Pfam" id="PF04075">
    <property type="entry name" value="F420H2_quin_red"/>
    <property type="match status" value="1"/>
</dbReference>
<reference evidence="4 5" key="2">
    <citation type="submission" date="2020-08" db="EMBL/GenBank/DDBJ databases">
        <authorList>
            <person name="Partida-Martinez L."/>
            <person name="Huntemann M."/>
            <person name="Clum A."/>
            <person name="Wang J."/>
            <person name="Palaniappan K."/>
            <person name="Ritter S."/>
            <person name="Chen I.-M."/>
            <person name="Stamatis D."/>
            <person name="Reddy T."/>
            <person name="O'Malley R."/>
            <person name="Daum C."/>
            <person name="Shapiro N."/>
            <person name="Ivanova N."/>
            <person name="Kyrpides N."/>
            <person name="Woyke T."/>
        </authorList>
    </citation>
    <scope>NUCLEOTIDE SEQUENCE [LARGE SCALE GENOMIC DNA]</scope>
    <source>
        <strain evidence="4 5">RAS26</strain>
    </source>
</reference>
<evidence type="ECO:0000256" key="2">
    <source>
        <dbReference type="ARBA" id="ARBA00049106"/>
    </source>
</evidence>
<sequence>MPNAYNDRIVDEFRAHHGRVAEYEGSRLLLLTTRGARTGRPHTTPLGYLPDGERVLVIASSLGAPTHPAWFHNLVADPTVTVEDGVFTYEARAEVLTGEERDRLYARAVEADPGWAEYQERTSRVIPVVALHRVSMGPPQGASWGQALVLLHDAFRRELALVRDEVARGGTRLGAQLRVSCLTVCSGLHRHHEGEDGGMFPMLGQDPSLAPVLDRLRAEHAAIKGLLDELQAVVGADVADRDTTLREVDRLVDELGRHLAYEEEQLVPVLDAARA</sequence>
<comment type="caution">
    <text evidence="4">The sequence shown here is derived from an EMBL/GenBank/DDBJ whole genome shotgun (WGS) entry which is preliminary data.</text>
</comment>
<reference evidence="4 5" key="1">
    <citation type="submission" date="2020-08" db="EMBL/GenBank/DDBJ databases">
        <title>The Agave Microbiome: Exploring the role of microbial communities in plant adaptations to desert environments.</title>
        <authorList>
            <person name="Partida-Martinez L.P."/>
        </authorList>
    </citation>
    <scope>NUCLEOTIDE SEQUENCE [LARGE SCALE GENOMIC DNA]</scope>
    <source>
        <strain evidence="4 5">RAS26</strain>
    </source>
</reference>
<dbReference type="PANTHER" id="PTHR39428:SF1">
    <property type="entry name" value="F420H(2)-DEPENDENT QUINONE REDUCTASE RV1261C"/>
    <property type="match status" value="1"/>
</dbReference>
<dbReference type="Gene3D" id="2.30.110.10">
    <property type="entry name" value="Electron Transport, Fmn-binding Protein, Chain A"/>
    <property type="match status" value="1"/>
</dbReference>
<dbReference type="Gene3D" id="1.20.120.520">
    <property type="entry name" value="nmb1532 protein domain like"/>
    <property type="match status" value="1"/>
</dbReference>
<dbReference type="RefSeq" id="WP_183296426.1">
    <property type="nucleotide sequence ID" value="NZ_JACHVX010000003.1"/>
</dbReference>
<comment type="similarity">
    <text evidence="1">Belongs to the F420H(2)-dependent quinone reductase family.</text>
</comment>
<dbReference type="GO" id="GO:0005886">
    <property type="term" value="C:plasma membrane"/>
    <property type="evidence" value="ECO:0007669"/>
    <property type="project" value="TreeGrafter"/>
</dbReference>
<dbReference type="AlphaFoldDB" id="A0A7W4UH76"/>
<comment type="catalytic activity">
    <reaction evidence="2">
        <text>oxidized coenzyme F420-(gamma-L-Glu)(n) + a quinol + H(+) = reduced coenzyme F420-(gamma-L-Glu)(n) + a quinone</text>
        <dbReference type="Rhea" id="RHEA:39663"/>
        <dbReference type="Rhea" id="RHEA-COMP:12939"/>
        <dbReference type="Rhea" id="RHEA-COMP:14378"/>
        <dbReference type="ChEBI" id="CHEBI:15378"/>
        <dbReference type="ChEBI" id="CHEBI:24646"/>
        <dbReference type="ChEBI" id="CHEBI:132124"/>
        <dbReference type="ChEBI" id="CHEBI:133980"/>
        <dbReference type="ChEBI" id="CHEBI:139511"/>
    </reaction>
</comment>
<dbReference type="PANTHER" id="PTHR39428">
    <property type="entry name" value="F420H(2)-DEPENDENT QUINONE REDUCTASE RV1261C"/>
    <property type="match status" value="1"/>
</dbReference>
<dbReference type="InterPro" id="IPR012312">
    <property type="entry name" value="Hemerythrin-like"/>
</dbReference>
<dbReference type="Pfam" id="PF01814">
    <property type="entry name" value="Hemerythrin"/>
    <property type="match status" value="1"/>
</dbReference>
<dbReference type="GO" id="GO:0016491">
    <property type="term" value="F:oxidoreductase activity"/>
    <property type="evidence" value="ECO:0007669"/>
    <property type="project" value="InterPro"/>
</dbReference>
<evidence type="ECO:0000259" key="3">
    <source>
        <dbReference type="Pfam" id="PF01814"/>
    </source>
</evidence>